<dbReference type="Proteomes" id="UP001295423">
    <property type="component" value="Unassembled WGS sequence"/>
</dbReference>
<keyword evidence="2" id="KW-1185">Reference proteome</keyword>
<evidence type="ECO:0000313" key="1">
    <source>
        <dbReference type="EMBL" id="CAJ1928972.1"/>
    </source>
</evidence>
<dbReference type="AlphaFoldDB" id="A0AAD2CCI6"/>
<reference evidence="1" key="1">
    <citation type="submission" date="2023-08" db="EMBL/GenBank/DDBJ databases">
        <authorList>
            <person name="Audoor S."/>
            <person name="Bilcke G."/>
        </authorList>
    </citation>
    <scope>NUCLEOTIDE SEQUENCE</scope>
</reference>
<dbReference type="EMBL" id="CAKOGP040000069">
    <property type="protein sequence ID" value="CAJ1928972.1"/>
    <property type="molecule type" value="Genomic_DNA"/>
</dbReference>
<proteinExistence type="predicted"/>
<accession>A0AAD2CCI6</accession>
<protein>
    <submittedName>
        <fullName evidence="1">Uncharacterized protein</fullName>
    </submittedName>
</protein>
<name>A0AAD2CCI6_9STRA</name>
<comment type="caution">
    <text evidence="1">The sequence shown here is derived from an EMBL/GenBank/DDBJ whole genome shotgun (WGS) entry which is preliminary data.</text>
</comment>
<evidence type="ECO:0000313" key="2">
    <source>
        <dbReference type="Proteomes" id="UP001295423"/>
    </source>
</evidence>
<sequence>MYPGGGFELGSRATASSAARRVVQIGATGSSLFYTSAPSKLVRVLDGGSIGTHNVGDGRDLQIQVAPVQPKQVLLIPFGLNEHQHEELIILMVERKLGRVGLDMHVVVLHRLPNPF</sequence>
<organism evidence="1 2">
    <name type="scientific">Cylindrotheca closterium</name>
    <dbReference type="NCBI Taxonomy" id="2856"/>
    <lineage>
        <taxon>Eukaryota</taxon>
        <taxon>Sar</taxon>
        <taxon>Stramenopiles</taxon>
        <taxon>Ochrophyta</taxon>
        <taxon>Bacillariophyta</taxon>
        <taxon>Bacillariophyceae</taxon>
        <taxon>Bacillariophycidae</taxon>
        <taxon>Bacillariales</taxon>
        <taxon>Bacillariaceae</taxon>
        <taxon>Cylindrotheca</taxon>
    </lineage>
</organism>
<gene>
    <name evidence="1" type="ORF">CYCCA115_LOCUS1580</name>
</gene>